<accession>A0A0F9K7T8</accession>
<dbReference type="AlphaFoldDB" id="A0A0F9K7T8"/>
<dbReference type="EMBL" id="LAZR01008553">
    <property type="protein sequence ID" value="KKM78043.1"/>
    <property type="molecule type" value="Genomic_DNA"/>
</dbReference>
<name>A0A0F9K7T8_9ZZZZ</name>
<gene>
    <name evidence="1" type="ORF">LCGC14_1363930</name>
</gene>
<evidence type="ECO:0000313" key="1">
    <source>
        <dbReference type="EMBL" id="KKM78043.1"/>
    </source>
</evidence>
<protein>
    <submittedName>
        <fullName evidence="1">Uncharacterized protein</fullName>
    </submittedName>
</protein>
<reference evidence="1" key="1">
    <citation type="journal article" date="2015" name="Nature">
        <title>Complex archaea that bridge the gap between prokaryotes and eukaryotes.</title>
        <authorList>
            <person name="Spang A."/>
            <person name="Saw J.H."/>
            <person name="Jorgensen S.L."/>
            <person name="Zaremba-Niedzwiedzka K."/>
            <person name="Martijn J."/>
            <person name="Lind A.E."/>
            <person name="van Eijk R."/>
            <person name="Schleper C."/>
            <person name="Guy L."/>
            <person name="Ettema T.J."/>
        </authorList>
    </citation>
    <scope>NUCLEOTIDE SEQUENCE</scope>
</reference>
<proteinExistence type="predicted"/>
<organism evidence="1">
    <name type="scientific">marine sediment metagenome</name>
    <dbReference type="NCBI Taxonomy" id="412755"/>
    <lineage>
        <taxon>unclassified sequences</taxon>
        <taxon>metagenomes</taxon>
        <taxon>ecological metagenomes</taxon>
    </lineage>
</organism>
<sequence>MFIELIANNDTSKNLIHLSKEVWDISRHSHDAKLQDVLKVDAPVNEMPSAVLKITSTIIEREIIASLKEHVMWACSSRVDEVIEFTLDRKASIKANKYAEVKRAYMKEEKARGVPQDKHRLNLPLLSMTTYIVRLSLRSCAVLKVYFEELAEYGEEEGDIFRGASLMFKDCIMMMGSTYEYPFVELLGASPNHISPNSNYAVRGGSFAIVNAYVPFSLRTHMIRHRLLDVRDQMREWIKHGVSEKSIGDAMNISVSASVEAWSIIMKKRSCWLAQSGMWSLVLNPISEVLGLSKDVLPCNDGVCPFNKDVQLRLEDRDPNAPCPRHAQINDYELSKKHQRAIQNEIDQGGRNLLWLAYKE</sequence>
<comment type="caution">
    <text evidence="1">The sequence shown here is derived from an EMBL/GenBank/DDBJ whole genome shotgun (WGS) entry which is preliminary data.</text>
</comment>